<dbReference type="SUPFAM" id="SSF52833">
    <property type="entry name" value="Thioredoxin-like"/>
    <property type="match status" value="1"/>
</dbReference>
<dbReference type="InterPro" id="IPR006660">
    <property type="entry name" value="Arsenate_reductase-like"/>
</dbReference>
<dbReference type="InterPro" id="IPR006659">
    <property type="entry name" value="Arsenate_reductase"/>
</dbReference>
<dbReference type="EMBL" id="JAERQG010000005">
    <property type="protein sequence ID" value="MBL0767029.1"/>
    <property type="molecule type" value="Genomic_DNA"/>
</dbReference>
<dbReference type="CDD" id="cd03034">
    <property type="entry name" value="ArsC_ArsC"/>
    <property type="match status" value="1"/>
</dbReference>
<evidence type="ECO:0000256" key="2">
    <source>
        <dbReference type="ARBA" id="ARBA00023002"/>
    </source>
</evidence>
<reference evidence="5" key="1">
    <citation type="submission" date="2021-01" db="EMBL/GenBank/DDBJ databases">
        <title>Marivirga sp. nov., isolated from intertidal surface sediments.</title>
        <authorList>
            <person name="Zhang M."/>
        </authorList>
    </citation>
    <scope>NUCLEOTIDE SEQUENCE</scope>
    <source>
        <strain evidence="5">SM1354</strain>
    </source>
</reference>
<dbReference type="Pfam" id="PF03960">
    <property type="entry name" value="ArsC"/>
    <property type="match status" value="1"/>
</dbReference>
<dbReference type="GO" id="GO:0008794">
    <property type="term" value="F:arsenate reductase (glutaredoxin) activity"/>
    <property type="evidence" value="ECO:0007669"/>
    <property type="project" value="UniProtKB-EC"/>
</dbReference>
<dbReference type="PANTHER" id="PTHR30041:SF4">
    <property type="entry name" value="ARSENATE REDUCTASE"/>
    <property type="match status" value="1"/>
</dbReference>
<dbReference type="PROSITE" id="PS50404">
    <property type="entry name" value="GST_NTER"/>
    <property type="match status" value="1"/>
</dbReference>
<gene>
    <name evidence="5" type="primary">arsC</name>
    <name evidence="5" type="ORF">JKP34_17320</name>
</gene>
<accession>A0A937DLE8</accession>
<feature type="domain" description="GST N-terminal" evidence="4">
    <location>
        <begin position="1"/>
        <end position="112"/>
    </location>
</feature>
<sequence length="112" mass="13159">MKIYHNPSCMKSRQTRQILQDEGVQFEVIEYLKNPPSKEELKDLIDKLDIKPEELVRKNEGIFKEMYKGKELSDDEWIDAMLEYPKLIERPIVVDGDKAVIGRPPENVMKLL</sequence>
<organism evidence="5 6">
    <name type="scientific">Marivirga atlantica</name>
    <dbReference type="NCBI Taxonomy" id="1548457"/>
    <lineage>
        <taxon>Bacteria</taxon>
        <taxon>Pseudomonadati</taxon>
        <taxon>Bacteroidota</taxon>
        <taxon>Cytophagia</taxon>
        <taxon>Cytophagales</taxon>
        <taxon>Marivirgaceae</taxon>
        <taxon>Marivirga</taxon>
    </lineage>
</organism>
<protein>
    <submittedName>
        <fullName evidence="5">Arsenate reductase (Glutaredoxin)</fullName>
        <ecNumber evidence="5">1.20.4.1</ecNumber>
    </submittedName>
</protein>
<dbReference type="InterPro" id="IPR004045">
    <property type="entry name" value="Glutathione_S-Trfase_N"/>
</dbReference>
<dbReference type="AlphaFoldDB" id="A0A937DLE8"/>
<comment type="caution">
    <text evidence="5">The sequence shown here is derived from an EMBL/GenBank/DDBJ whole genome shotgun (WGS) entry which is preliminary data.</text>
</comment>
<evidence type="ECO:0000313" key="5">
    <source>
        <dbReference type="EMBL" id="MBL0767029.1"/>
    </source>
</evidence>
<evidence type="ECO:0000256" key="1">
    <source>
        <dbReference type="ARBA" id="ARBA00007198"/>
    </source>
</evidence>
<name>A0A937DLE8_9BACT</name>
<dbReference type="PANTHER" id="PTHR30041">
    <property type="entry name" value="ARSENATE REDUCTASE"/>
    <property type="match status" value="1"/>
</dbReference>
<dbReference type="RefSeq" id="WP_201924267.1">
    <property type="nucleotide sequence ID" value="NZ_JAERQG010000005.1"/>
</dbReference>
<keyword evidence="2 5" id="KW-0560">Oxidoreductase</keyword>
<dbReference type="NCBIfam" id="TIGR00014">
    <property type="entry name" value="arsC"/>
    <property type="match status" value="1"/>
</dbReference>
<dbReference type="EC" id="1.20.4.1" evidence="5"/>
<evidence type="ECO:0000259" key="4">
    <source>
        <dbReference type="PROSITE" id="PS50404"/>
    </source>
</evidence>
<dbReference type="Gene3D" id="3.40.30.10">
    <property type="entry name" value="Glutaredoxin"/>
    <property type="match status" value="1"/>
</dbReference>
<dbReference type="Proteomes" id="UP000642920">
    <property type="component" value="Unassembled WGS sequence"/>
</dbReference>
<keyword evidence="6" id="KW-1185">Reference proteome</keyword>
<dbReference type="PROSITE" id="PS51353">
    <property type="entry name" value="ARSC"/>
    <property type="match status" value="1"/>
</dbReference>
<evidence type="ECO:0000313" key="6">
    <source>
        <dbReference type="Proteomes" id="UP000642920"/>
    </source>
</evidence>
<evidence type="ECO:0000256" key="3">
    <source>
        <dbReference type="PROSITE-ProRule" id="PRU01282"/>
    </source>
</evidence>
<proteinExistence type="inferred from homology"/>
<comment type="similarity">
    <text evidence="1 3">Belongs to the ArsC family.</text>
</comment>
<dbReference type="PROSITE" id="PS51354">
    <property type="entry name" value="GLUTAREDOXIN_2"/>
    <property type="match status" value="1"/>
</dbReference>
<dbReference type="InterPro" id="IPR036249">
    <property type="entry name" value="Thioredoxin-like_sf"/>
</dbReference>